<keyword evidence="2" id="KW-1185">Reference proteome</keyword>
<protein>
    <submittedName>
        <fullName evidence="1">Uncharacterized protein</fullName>
    </submittedName>
</protein>
<dbReference type="EMBL" id="MNPL01008489">
    <property type="protein sequence ID" value="OQR74209.1"/>
    <property type="molecule type" value="Genomic_DNA"/>
</dbReference>
<organism evidence="1 2">
    <name type="scientific">Tropilaelaps mercedesae</name>
    <dbReference type="NCBI Taxonomy" id="418985"/>
    <lineage>
        <taxon>Eukaryota</taxon>
        <taxon>Metazoa</taxon>
        <taxon>Ecdysozoa</taxon>
        <taxon>Arthropoda</taxon>
        <taxon>Chelicerata</taxon>
        <taxon>Arachnida</taxon>
        <taxon>Acari</taxon>
        <taxon>Parasitiformes</taxon>
        <taxon>Mesostigmata</taxon>
        <taxon>Gamasina</taxon>
        <taxon>Dermanyssoidea</taxon>
        <taxon>Laelapidae</taxon>
        <taxon>Tropilaelaps</taxon>
    </lineage>
</organism>
<name>A0A1V9XL48_9ACAR</name>
<accession>A0A1V9XL48</accession>
<sequence length="36" mass="4133">MNKDRPLTARRDRKKKLLYFGDGPDVAATRSLDAKQ</sequence>
<dbReference type="AlphaFoldDB" id="A0A1V9XL48"/>
<dbReference type="Proteomes" id="UP000192247">
    <property type="component" value="Unassembled WGS sequence"/>
</dbReference>
<proteinExistence type="predicted"/>
<reference evidence="1 2" key="1">
    <citation type="journal article" date="2017" name="Gigascience">
        <title>Draft genome of the honey bee ectoparasitic mite, Tropilaelaps mercedesae, is shaped by the parasitic life history.</title>
        <authorList>
            <person name="Dong X."/>
            <person name="Armstrong S.D."/>
            <person name="Xia D."/>
            <person name="Makepeace B.L."/>
            <person name="Darby A.C."/>
            <person name="Kadowaki T."/>
        </authorList>
    </citation>
    <scope>NUCLEOTIDE SEQUENCE [LARGE SCALE GENOMIC DNA]</scope>
    <source>
        <strain evidence="1">Wuxi-XJTLU</strain>
    </source>
</reference>
<evidence type="ECO:0000313" key="1">
    <source>
        <dbReference type="EMBL" id="OQR74209.1"/>
    </source>
</evidence>
<evidence type="ECO:0000313" key="2">
    <source>
        <dbReference type="Proteomes" id="UP000192247"/>
    </source>
</evidence>
<comment type="caution">
    <text evidence="1">The sequence shown here is derived from an EMBL/GenBank/DDBJ whole genome shotgun (WGS) entry which is preliminary data.</text>
</comment>
<dbReference type="InParanoid" id="A0A1V9XL48"/>
<gene>
    <name evidence="1" type="ORF">BIW11_03456</name>
</gene>